<keyword evidence="7" id="KW-0788">Thiol protease</keyword>
<dbReference type="Pfam" id="PF19718">
    <property type="entry name" value="USP47_C"/>
    <property type="match status" value="1"/>
</dbReference>
<feature type="compositionally biased region" description="Pro residues" evidence="11">
    <location>
        <begin position="130"/>
        <end position="150"/>
    </location>
</feature>
<dbReference type="InterPro" id="IPR018200">
    <property type="entry name" value="USP_CS"/>
</dbReference>
<evidence type="ECO:0000256" key="9">
    <source>
        <dbReference type="ARBA" id="ARBA00029910"/>
    </source>
</evidence>
<dbReference type="GO" id="GO:0004843">
    <property type="term" value="F:cysteine-type deubiquitinase activity"/>
    <property type="evidence" value="ECO:0007669"/>
    <property type="project" value="UniProtKB-EC"/>
</dbReference>
<dbReference type="Pfam" id="PF25985">
    <property type="entry name" value="Ubiquitin_USP47_N"/>
    <property type="match status" value="1"/>
</dbReference>
<dbReference type="InterPro" id="IPR038765">
    <property type="entry name" value="Papain-like_cys_pep_sf"/>
</dbReference>
<dbReference type="Proteomes" id="UP000291343">
    <property type="component" value="Unassembled WGS sequence"/>
</dbReference>
<feature type="region of interest" description="Disordered" evidence="11">
    <location>
        <begin position="108"/>
        <end position="153"/>
    </location>
</feature>
<keyword evidence="6" id="KW-0378">Hydrolase</keyword>
<feature type="region of interest" description="Disordered" evidence="11">
    <location>
        <begin position="922"/>
        <end position="1021"/>
    </location>
</feature>
<feature type="compositionally biased region" description="Low complexity" evidence="11">
    <location>
        <begin position="1354"/>
        <end position="1371"/>
    </location>
</feature>
<organism evidence="13 14">
    <name type="scientific">Laodelphax striatellus</name>
    <name type="common">Small brown planthopper</name>
    <name type="synonym">Delphax striatella</name>
    <dbReference type="NCBI Taxonomy" id="195883"/>
    <lineage>
        <taxon>Eukaryota</taxon>
        <taxon>Metazoa</taxon>
        <taxon>Ecdysozoa</taxon>
        <taxon>Arthropoda</taxon>
        <taxon>Hexapoda</taxon>
        <taxon>Insecta</taxon>
        <taxon>Pterygota</taxon>
        <taxon>Neoptera</taxon>
        <taxon>Paraneoptera</taxon>
        <taxon>Hemiptera</taxon>
        <taxon>Auchenorrhyncha</taxon>
        <taxon>Fulgoroidea</taxon>
        <taxon>Delphacidae</taxon>
        <taxon>Criomorphinae</taxon>
        <taxon>Laodelphax</taxon>
    </lineage>
</organism>
<dbReference type="Gene3D" id="3.90.70.10">
    <property type="entry name" value="Cysteine proteinases"/>
    <property type="match status" value="1"/>
</dbReference>
<evidence type="ECO:0000256" key="8">
    <source>
        <dbReference type="ARBA" id="ARBA00026136"/>
    </source>
</evidence>
<dbReference type="GO" id="GO:0005634">
    <property type="term" value="C:nucleus"/>
    <property type="evidence" value="ECO:0007669"/>
    <property type="project" value="TreeGrafter"/>
</dbReference>
<feature type="domain" description="USP" evidence="12">
    <location>
        <begin position="168"/>
        <end position="575"/>
    </location>
</feature>
<dbReference type="GO" id="GO:0006508">
    <property type="term" value="P:proteolysis"/>
    <property type="evidence" value="ECO:0007669"/>
    <property type="project" value="UniProtKB-KW"/>
</dbReference>
<dbReference type="SUPFAM" id="SSF54001">
    <property type="entry name" value="Cysteine proteinases"/>
    <property type="match status" value="1"/>
</dbReference>
<dbReference type="InterPro" id="IPR045578">
    <property type="entry name" value="USP47_C"/>
</dbReference>
<dbReference type="PROSITE" id="PS50235">
    <property type="entry name" value="USP_3"/>
    <property type="match status" value="1"/>
</dbReference>
<dbReference type="InParanoid" id="A0A482WFQ9"/>
<evidence type="ECO:0000256" key="11">
    <source>
        <dbReference type="SAM" id="MobiDB-lite"/>
    </source>
</evidence>
<dbReference type="STRING" id="195883.A0A482WFQ9"/>
<feature type="region of interest" description="Disordered" evidence="11">
    <location>
        <begin position="406"/>
        <end position="492"/>
    </location>
</feature>
<dbReference type="InterPro" id="IPR001394">
    <property type="entry name" value="Peptidase_C19_UCH"/>
</dbReference>
<dbReference type="InterPro" id="IPR050164">
    <property type="entry name" value="Peptidase_C19"/>
</dbReference>
<reference evidence="13 14" key="1">
    <citation type="journal article" date="2017" name="Gigascience">
        <title>Genome sequence of the small brown planthopper, Laodelphax striatellus.</title>
        <authorList>
            <person name="Zhu J."/>
            <person name="Jiang F."/>
            <person name="Wang X."/>
            <person name="Yang P."/>
            <person name="Bao Y."/>
            <person name="Zhao W."/>
            <person name="Wang W."/>
            <person name="Lu H."/>
            <person name="Wang Q."/>
            <person name="Cui N."/>
            <person name="Li J."/>
            <person name="Chen X."/>
            <person name="Luo L."/>
            <person name="Yu J."/>
            <person name="Kang L."/>
            <person name="Cui F."/>
        </authorList>
    </citation>
    <scope>NUCLEOTIDE SEQUENCE [LARGE SCALE GENOMIC DNA]</scope>
    <source>
        <strain evidence="13">Lst14</strain>
    </source>
</reference>
<dbReference type="EMBL" id="QKKF02037264">
    <property type="protein sequence ID" value="RZF32369.1"/>
    <property type="molecule type" value="Genomic_DNA"/>
</dbReference>
<evidence type="ECO:0000256" key="7">
    <source>
        <dbReference type="ARBA" id="ARBA00022807"/>
    </source>
</evidence>
<evidence type="ECO:0000256" key="6">
    <source>
        <dbReference type="ARBA" id="ARBA00022801"/>
    </source>
</evidence>
<evidence type="ECO:0000256" key="3">
    <source>
        <dbReference type="ARBA" id="ARBA00012759"/>
    </source>
</evidence>
<dbReference type="GO" id="GO:0005829">
    <property type="term" value="C:cytosol"/>
    <property type="evidence" value="ECO:0007669"/>
    <property type="project" value="TreeGrafter"/>
</dbReference>
<dbReference type="GO" id="GO:0016579">
    <property type="term" value="P:protein deubiquitination"/>
    <property type="evidence" value="ECO:0007669"/>
    <property type="project" value="InterPro"/>
</dbReference>
<evidence type="ECO:0000256" key="10">
    <source>
        <dbReference type="ARBA" id="ARBA00032453"/>
    </source>
</evidence>
<comment type="caution">
    <text evidence="13">The sequence shown here is derived from an EMBL/GenBank/DDBJ whole genome shotgun (WGS) entry which is preliminary data.</text>
</comment>
<dbReference type="PROSITE" id="PS00973">
    <property type="entry name" value="USP_2"/>
    <property type="match status" value="1"/>
</dbReference>
<keyword evidence="14" id="KW-1185">Reference proteome</keyword>
<sequence>MEAAQSTDPFMSYWQLVKKGMVFKPESKVKCIVHHPELSKITLNVTPDYQVQTLFEEIASKYNYEVDSFELTLQKNKTILRDTMSGSLEELGFEVEPDSRNTLVLTMRNKPTSRNNAASASASASDCHIAPPPLPPPISHTHSQPPPPPHFTYNSNIRHDTGQSIAYVGLVNQAMTCYLNSLIQALYMTPEFRNALYSWKHDPKDLRNQTMLPLELQKLFLNLQTSKRNAVETTELTRSFGWETSDVWQQHDIQELCRVMFDALEQVLNNTEHADLINKLYQGKMIDYVKCLACGREKTRDDTFLDIPLPLRPFGSTVAYGSVEEAIRAFVQPETLEGNNQYHCENCQKKCDAHKGLKFSKFPYLLTLHLKRFDFDYNTMHRIKLNDKVTFPDTLDLNSFIAHDKDKEGEEGLGEEELGGAGGRNDDSSTTDSGSALDEECASAQGATATATATATENNHCPQQANDNEDDEGIDVSGGQNDNNEKNRQHGQQKGPYVYELFSIMIHSGSASGGHYYAYIKDFANGLWFCFNDQNVTRITQEDITKTYGGGFQRQYYSATFSSSTNAYMLMYRQIDKDRNCDAITVENFPPHIKELYRQMQEKEENDRKMKEKESEVCRLKIHCRHPESKKDTRILVRHDRPLEEVTELAWKQMELENVVPLEQCRLVTYDPIQEVIEESYEGHETDTISSILAQRKHINRPDFLLEVRQENATFEHYQLGDVSLQAQVVHLDTEEIDSPIHVRGDSLKTIEELKESLVRILHLTSPASKITIAMETYTGSLKSIKDTDAKCSKLSEYSSQVIYVCDGHCDEDPEKQFSQSKMHKIIQQYMNSITIQVSLPDTDPETLERLAIPPLNSVGHNSTSSSTEKLNDISENDKVVNNVSDGVSSGRGGLSLPLSSAAANYTTSPSSTSVLPTIDAEEAGAGGGDQSTSEDSSLTDSDRTLIGDDPEEYPMYNPNDLTTDKLIQLGGNDSEDYKISTPEATPNHESTTNSKEDGDKWFEADGENASGNSEEARSTTSQYTYFRATPYSKVLKPNHKLLKVHVDKRMTVGKLKQCLESYVGVSAKYFKLNMTGGTQDVECSRLTDTLSNYKDLDKVDIKLERVLRGGEHTVMLFHLILDSSQPFKFLCDWVIVKGQTVGKTKQDILNELSKKFNMKIPYNKCRLRKKNWRNPTKACLDDQIWEEDIMLTTNPELLVQELPETEIVTSPSQLLIFLRRWYPSKLQLSSLQEIAVERDNSVQGLKAKISEVRGIPVEFVDFTKSTAGFPSDVSVLSVQDMEWNRQADTIDGWPLSIDDGNVLFYRDNREQVKTLTNEERKELTNKENARLGSTCHFSSPRKERPLKIYFDGSRSNHTNSSTSSNADCSV</sequence>
<dbReference type="Pfam" id="PF00443">
    <property type="entry name" value="UCH"/>
    <property type="match status" value="1"/>
</dbReference>
<dbReference type="InterPro" id="IPR000626">
    <property type="entry name" value="Ubiquitin-like_dom"/>
</dbReference>
<name>A0A482WFQ9_LAOST</name>
<keyword evidence="5" id="KW-0833">Ubl conjugation pathway</keyword>
<feature type="compositionally biased region" description="Low complexity" evidence="11">
    <location>
        <begin position="447"/>
        <end position="456"/>
    </location>
</feature>
<gene>
    <name evidence="13" type="ORF">LSTR_LSTR001833</name>
</gene>
<comment type="catalytic activity">
    <reaction evidence="1">
        <text>Thiol-dependent hydrolysis of ester, thioester, amide, peptide and isopeptide bonds formed by the C-terminal Gly of ubiquitin (a 76-residue protein attached to proteins as an intracellular targeting signal).</text>
        <dbReference type="EC" id="3.4.19.12"/>
    </reaction>
</comment>
<dbReference type="EC" id="3.4.19.12" evidence="3"/>
<dbReference type="Pfam" id="PF14560">
    <property type="entry name" value="Ubiquitin_2"/>
    <property type="match status" value="1"/>
</dbReference>
<evidence type="ECO:0000313" key="13">
    <source>
        <dbReference type="EMBL" id="RZF32369.1"/>
    </source>
</evidence>
<feature type="compositionally biased region" description="Polar residues" evidence="11">
    <location>
        <begin position="1010"/>
        <end position="1021"/>
    </location>
</feature>
<evidence type="ECO:0000259" key="12">
    <source>
        <dbReference type="PROSITE" id="PS50235"/>
    </source>
</evidence>
<feature type="compositionally biased region" description="Polar residues" evidence="11">
    <location>
        <begin position="859"/>
        <end position="869"/>
    </location>
</feature>
<dbReference type="PROSITE" id="PS00972">
    <property type="entry name" value="USP_1"/>
    <property type="match status" value="1"/>
</dbReference>
<feature type="compositionally biased region" description="Basic and acidic residues" evidence="11">
    <location>
        <begin position="995"/>
        <end position="1004"/>
    </location>
</feature>
<proteinExistence type="inferred from homology"/>
<protein>
    <recommendedName>
        <fullName evidence="8">Ubiquitin carboxyl-terminal hydrolase 47</fullName>
        <ecNumber evidence="3">3.4.19.12</ecNumber>
    </recommendedName>
    <alternativeName>
        <fullName evidence="9">Ubiquitin thioesterase 47</fullName>
    </alternativeName>
    <alternativeName>
        <fullName evidence="10">Ubiquitin-specific-processing protease 47</fullName>
    </alternativeName>
</protein>
<feature type="compositionally biased region" description="Polar residues" evidence="11">
    <location>
        <begin position="983"/>
        <end position="994"/>
    </location>
</feature>
<evidence type="ECO:0000256" key="4">
    <source>
        <dbReference type="ARBA" id="ARBA00022670"/>
    </source>
</evidence>
<feature type="compositionally biased region" description="Polar residues" evidence="11">
    <location>
        <begin position="457"/>
        <end position="466"/>
    </location>
</feature>
<dbReference type="SMR" id="A0A482WFQ9"/>
<keyword evidence="4" id="KW-0645">Protease</keyword>
<dbReference type="PANTHER" id="PTHR24006:SF702">
    <property type="entry name" value="UBIQUITIN CARBOXYL-TERMINAL HYDROLASE 47"/>
    <property type="match status" value="1"/>
</dbReference>
<dbReference type="CDD" id="cd02659">
    <property type="entry name" value="peptidase_C19C"/>
    <property type="match status" value="1"/>
</dbReference>
<comment type="similarity">
    <text evidence="2">Belongs to the peptidase C19 family.</text>
</comment>
<accession>A0A482WFQ9</accession>
<dbReference type="OrthoDB" id="289038at2759"/>
<evidence type="ECO:0000313" key="14">
    <source>
        <dbReference type="Proteomes" id="UP000291343"/>
    </source>
</evidence>
<dbReference type="InterPro" id="IPR028889">
    <property type="entry name" value="USP"/>
</dbReference>
<dbReference type="PANTHER" id="PTHR24006">
    <property type="entry name" value="UBIQUITIN CARBOXYL-TERMINAL HYDROLASE"/>
    <property type="match status" value="1"/>
</dbReference>
<evidence type="ECO:0000256" key="2">
    <source>
        <dbReference type="ARBA" id="ARBA00009085"/>
    </source>
</evidence>
<feature type="region of interest" description="Disordered" evidence="11">
    <location>
        <begin position="1352"/>
        <end position="1371"/>
    </location>
</feature>
<evidence type="ECO:0000256" key="5">
    <source>
        <dbReference type="ARBA" id="ARBA00022786"/>
    </source>
</evidence>
<feature type="region of interest" description="Disordered" evidence="11">
    <location>
        <begin position="852"/>
        <end position="877"/>
    </location>
</feature>
<evidence type="ECO:0000256" key="1">
    <source>
        <dbReference type="ARBA" id="ARBA00000707"/>
    </source>
</evidence>
<dbReference type="FunCoup" id="A0A482WFQ9">
    <property type="interactions" value="2308"/>
</dbReference>